<organism evidence="3 4">
    <name type="scientific">Hydrogenophaga intermedia</name>
    <dbReference type="NCBI Taxonomy" id="65786"/>
    <lineage>
        <taxon>Bacteria</taxon>
        <taxon>Pseudomonadati</taxon>
        <taxon>Pseudomonadota</taxon>
        <taxon>Betaproteobacteria</taxon>
        <taxon>Burkholderiales</taxon>
        <taxon>Comamonadaceae</taxon>
        <taxon>Hydrogenophaga</taxon>
    </lineage>
</organism>
<dbReference type="EMBL" id="CCAE010000009">
    <property type="protein sequence ID" value="CDN87165.1"/>
    <property type="molecule type" value="Genomic_DNA"/>
</dbReference>
<evidence type="ECO:0000313" key="3">
    <source>
        <dbReference type="EMBL" id="CDN87165.1"/>
    </source>
</evidence>
<evidence type="ECO:0000259" key="2">
    <source>
        <dbReference type="Pfam" id="PF02120"/>
    </source>
</evidence>
<dbReference type="InterPro" id="IPR052563">
    <property type="entry name" value="FliK"/>
</dbReference>
<feature type="compositionally biased region" description="Low complexity" evidence="1">
    <location>
        <begin position="98"/>
        <end position="109"/>
    </location>
</feature>
<keyword evidence="3" id="KW-0966">Cell projection</keyword>
<dbReference type="Proteomes" id="UP000028878">
    <property type="component" value="Unassembled WGS sequence"/>
</dbReference>
<dbReference type="InterPro" id="IPR038610">
    <property type="entry name" value="FliK-like_C_sf"/>
</dbReference>
<dbReference type="PANTHER" id="PTHR37533">
    <property type="entry name" value="FLAGELLAR HOOK-LENGTH CONTROL PROTEIN"/>
    <property type="match status" value="1"/>
</dbReference>
<protein>
    <submittedName>
        <fullName evidence="3">Flagellar hook-length control protein FliK</fullName>
    </submittedName>
</protein>
<reference evidence="4" key="2">
    <citation type="submission" date="2014-11" db="EMBL/GenBank/DDBJ databases">
        <title>Draft genome sequence of Hydrogenophaga intermedia S1.</title>
        <authorList>
            <person name="Gan H.M."/>
            <person name="Chew T.H."/>
            <person name="Stolz A."/>
        </authorList>
    </citation>
    <scope>NUCLEOTIDE SEQUENCE [LARGE SCALE GENOMIC DNA]</scope>
    <source>
        <strain evidence="4">S1</strain>
    </source>
</reference>
<dbReference type="AlphaFoldDB" id="A0A1L1PP93"/>
<evidence type="ECO:0000313" key="4">
    <source>
        <dbReference type="Proteomes" id="UP000028878"/>
    </source>
</evidence>
<proteinExistence type="predicted"/>
<gene>
    <name evidence="3" type="ORF">BN948_01584</name>
</gene>
<keyword evidence="3" id="KW-0282">Flagellum</keyword>
<dbReference type="RefSeq" id="WP_009518112.1">
    <property type="nucleotide sequence ID" value="NZ_CCAE010000009.1"/>
</dbReference>
<dbReference type="PANTHER" id="PTHR37533:SF2">
    <property type="entry name" value="FLAGELLAR HOOK-LENGTH CONTROL PROTEIN"/>
    <property type="match status" value="1"/>
</dbReference>
<keyword evidence="4" id="KW-1185">Reference proteome</keyword>
<reference evidence="4" key="1">
    <citation type="submission" date="2014-02" db="EMBL/GenBank/DDBJ databases">
        <authorList>
            <person name="Gan H."/>
        </authorList>
    </citation>
    <scope>NUCLEOTIDE SEQUENCE [LARGE SCALE GENOMIC DNA]</scope>
    <source>
        <strain evidence="4">S1</strain>
    </source>
</reference>
<keyword evidence="3" id="KW-0969">Cilium</keyword>
<accession>A0A1L1PP93</accession>
<feature type="domain" description="Flagellar hook-length control protein-like C-terminal" evidence="2">
    <location>
        <begin position="238"/>
        <end position="320"/>
    </location>
</feature>
<feature type="compositionally biased region" description="Low complexity" evidence="1">
    <location>
        <begin position="309"/>
        <end position="332"/>
    </location>
</feature>
<feature type="region of interest" description="Disordered" evidence="1">
    <location>
        <begin position="98"/>
        <end position="131"/>
    </location>
</feature>
<dbReference type="InterPro" id="IPR021136">
    <property type="entry name" value="Flagellar_hook_control-like_C"/>
</dbReference>
<feature type="region of interest" description="Disordered" evidence="1">
    <location>
        <begin position="149"/>
        <end position="169"/>
    </location>
</feature>
<dbReference type="Gene3D" id="3.30.750.140">
    <property type="match status" value="1"/>
</dbReference>
<dbReference type="Pfam" id="PF02120">
    <property type="entry name" value="Flg_hook"/>
    <property type="match status" value="1"/>
</dbReference>
<evidence type="ECO:0000256" key="1">
    <source>
        <dbReference type="SAM" id="MobiDB-lite"/>
    </source>
</evidence>
<feature type="compositionally biased region" description="Basic and acidic residues" evidence="1">
    <location>
        <begin position="344"/>
        <end position="356"/>
    </location>
</feature>
<dbReference type="CDD" id="cd17470">
    <property type="entry name" value="T3SS_Flik_C"/>
    <property type="match status" value="1"/>
</dbReference>
<sequence>MNATLALHAAAPTTASITTSVTPVADAVLAPGASDAAHPLFSLMLGQAPAEDAESADTPEAADAAIAPWLMALDSQQAPALPFTQPFSRLLGAAAREAAPEGAPAEAGADIATPSPIGHVSAAPASAPDTAQVRSASVPAVAAPVADGVAGADPAPAPDNARQRASADAAARALPAEALSAAMVPRPAREAGVSLDGFATVLNANPGSSASSASDPVVRLDAQRSELWQRPLAQALGDRVQWQSTQGIDQARIRLDPPALGRIEIVVRQEGAQLQVQLTASSPEVARQLQHMGDGLRQELGQRQGQSVQVQVQPHDGGAQADARGQQRQGQTGRDEADPGQALRGEHDPSRRFTLA</sequence>
<feature type="region of interest" description="Disordered" evidence="1">
    <location>
        <begin position="309"/>
        <end position="356"/>
    </location>
</feature>
<name>A0A1L1PP93_HYDIT</name>